<keyword evidence="2" id="KW-1185">Reference proteome</keyword>
<proteinExistence type="predicted"/>
<evidence type="ECO:0000313" key="2">
    <source>
        <dbReference type="Proteomes" id="UP001241377"/>
    </source>
</evidence>
<dbReference type="EMBL" id="JASBWR010000027">
    <property type="protein sequence ID" value="KAJ9106819.1"/>
    <property type="molecule type" value="Genomic_DNA"/>
</dbReference>
<accession>A0ACC2W6P8</accession>
<dbReference type="Proteomes" id="UP001241377">
    <property type="component" value="Unassembled WGS sequence"/>
</dbReference>
<gene>
    <name evidence="1" type="ORF">QFC19_002946</name>
</gene>
<organism evidence="1 2">
    <name type="scientific">Naganishia cerealis</name>
    <dbReference type="NCBI Taxonomy" id="610337"/>
    <lineage>
        <taxon>Eukaryota</taxon>
        <taxon>Fungi</taxon>
        <taxon>Dikarya</taxon>
        <taxon>Basidiomycota</taxon>
        <taxon>Agaricomycotina</taxon>
        <taxon>Tremellomycetes</taxon>
        <taxon>Filobasidiales</taxon>
        <taxon>Filobasidiaceae</taxon>
        <taxon>Naganishia</taxon>
    </lineage>
</organism>
<sequence>MSQTLRLYPLSNFTFSTKEAQPEEDPSVAARLQRLQNNYEDFGMRRTVEGVLVVHDHGHPHILMLQIANAFFKLPGDYLRPGEDEVDGLKRRLDERLTPQTVSGEYDVTGPGQGGGDWEIGEVLSTWYRPAFESYMYPFVPPHVTKPKEQKKLYLVHMPERTSQSGQVHHIAALAPNPRAEPSSPDRTYCLPHVIATSRPLLHETPQAMSDVSLDSKLFHSRASRLFENWNNASRDVDLKDLAGVHGICVVVGDAEEDSGTMKKGVALQTWLLGYEFPSTIITFTKTSPTHRKIIILTSQSKAKLLTQIKPTASTEIEVIVRPKDAAGGAKATRDYVEKVVDATAVDGETVNFGHFVKDQPKGKLAEDWQKLTKQDGATIAGKTFEFVDVTAGVSVVLASKDEKELEFTATASRLCSTIMTHYFKPKMESIIDKETKVAHENLAMMIEEKLGSEGKEPDKKIWNKNKQLGQVDFGHSDWVYTPIIQSGGKYDLKVSAESNADPMTSGVILASMGIKYKDYCSNIGRTFIIGPHKSQEANYTFLLDLQQTVLKNMKAGTPIKQVHQIAIDYIKQKKPELEEHFVKTLGFGTGIDFRDSSYLINSKNERTLRENMIFNVSLGFQNLPDPKHKGKTYALLLTDTVRVGKETGVLLTEGSRKVNEVMLDEDVDEASESEEEQRSSKANNKKPAENANKTSGSRRLGTGEPAPRGVVVGSKVLRAKTRNQGREIDETKSEKMKQHQRELHEMLKKKGLARFKSGDGKAGNEGKTFKTFESYKREEQLPNAIKHKRIYVDEPRNTVVLPIYGFATPFHISTIKNVSKTEEGDYTVLRVNFQSPGQILGRKEDTPFEDPNATFIRSATFRSTDHAHMQKVSEQITNLRKAQNKRENDRKELADVVEQEKLIEIKGRRPHKLIDVHIRPALDAKRIAPGEVELHANGLRYYAQNGNKVDILFSNIKHLFFQPCDNELHAIIHVHLKAPILLNGKKKAKDIQFIRETSDAMHDETGNRKRKARYGDDDEIEQEQEDRRRRQLLNREFQGFAAKIQETAETQDYQFEVDVPFRELGFNGVPYRSNVLLQPTTDCLVNLTDQPVLVITLSEVEIVHLERVQFGLKNFDMVFIFKDFSRAPVHVNTVPVESLDDIKEWLDSIDIPFSEGPVNLSWPAIMKTVQEDPKEFFQEGGWDFLGGGGDADDGESDSEEESVFEADSDVIDEESSESSDDSDAFEESESDSGSDADDSEGEDWDALERKAERDDRKFKEAHGDDSGDEGRKASRKKNGKR</sequence>
<protein>
    <submittedName>
        <fullName evidence="1">Uncharacterized protein</fullName>
    </submittedName>
</protein>
<comment type="caution">
    <text evidence="1">The sequence shown here is derived from an EMBL/GenBank/DDBJ whole genome shotgun (WGS) entry which is preliminary data.</text>
</comment>
<reference evidence="1" key="1">
    <citation type="submission" date="2023-04" db="EMBL/GenBank/DDBJ databases">
        <title>Draft Genome sequencing of Naganishia species isolated from polar environments using Oxford Nanopore Technology.</title>
        <authorList>
            <person name="Leo P."/>
            <person name="Venkateswaran K."/>
        </authorList>
    </citation>
    <scope>NUCLEOTIDE SEQUENCE</scope>
    <source>
        <strain evidence="1">MNA-CCFEE 5261</strain>
    </source>
</reference>
<evidence type="ECO:0000313" key="1">
    <source>
        <dbReference type="EMBL" id="KAJ9106819.1"/>
    </source>
</evidence>
<name>A0ACC2W6P8_9TREE</name>